<feature type="coiled-coil region" evidence="7">
    <location>
        <begin position="189"/>
        <end position="237"/>
    </location>
</feature>
<dbReference type="GO" id="GO:0030992">
    <property type="term" value="C:intraciliary transport particle B"/>
    <property type="evidence" value="ECO:0007669"/>
    <property type="project" value="TreeGrafter"/>
</dbReference>
<keyword evidence="6" id="KW-0966">Cell projection</keyword>
<evidence type="ECO:0000313" key="10">
    <source>
        <dbReference type="Proteomes" id="UP001458880"/>
    </source>
</evidence>
<dbReference type="AlphaFoldDB" id="A0AAW1MI33"/>
<dbReference type="PANTHER" id="PTHR21547:SF0">
    <property type="entry name" value="CLUSTERIN-ASSOCIATED PROTEIN 1"/>
    <property type="match status" value="1"/>
</dbReference>
<keyword evidence="4 7" id="KW-0175">Coiled coil</keyword>
<dbReference type="EMBL" id="JASPKY010000042">
    <property type="protein sequence ID" value="KAK9746080.1"/>
    <property type="molecule type" value="Genomic_DNA"/>
</dbReference>
<dbReference type="GO" id="GO:0005815">
    <property type="term" value="C:microtubule organizing center"/>
    <property type="evidence" value="ECO:0007669"/>
    <property type="project" value="TreeGrafter"/>
</dbReference>
<feature type="region of interest" description="Disordered" evidence="8">
    <location>
        <begin position="312"/>
        <end position="416"/>
    </location>
</feature>
<evidence type="ECO:0000256" key="3">
    <source>
        <dbReference type="ARBA" id="ARBA00022794"/>
    </source>
</evidence>
<evidence type="ECO:0000256" key="6">
    <source>
        <dbReference type="ARBA" id="ARBA00023273"/>
    </source>
</evidence>
<feature type="compositionally biased region" description="Basic and acidic residues" evidence="8">
    <location>
        <begin position="326"/>
        <end position="346"/>
    </location>
</feature>
<dbReference type="InterPro" id="IPR019366">
    <property type="entry name" value="Clusterin-associated_protein-1"/>
</dbReference>
<organism evidence="9 10">
    <name type="scientific">Popillia japonica</name>
    <name type="common">Japanese beetle</name>
    <dbReference type="NCBI Taxonomy" id="7064"/>
    <lineage>
        <taxon>Eukaryota</taxon>
        <taxon>Metazoa</taxon>
        <taxon>Ecdysozoa</taxon>
        <taxon>Arthropoda</taxon>
        <taxon>Hexapoda</taxon>
        <taxon>Insecta</taxon>
        <taxon>Pterygota</taxon>
        <taxon>Neoptera</taxon>
        <taxon>Endopterygota</taxon>
        <taxon>Coleoptera</taxon>
        <taxon>Polyphaga</taxon>
        <taxon>Scarabaeiformia</taxon>
        <taxon>Scarabaeidae</taxon>
        <taxon>Rutelinae</taxon>
        <taxon>Popillia</taxon>
    </lineage>
</organism>
<dbReference type="GO" id="GO:0060271">
    <property type="term" value="P:cilium assembly"/>
    <property type="evidence" value="ECO:0007669"/>
    <property type="project" value="TreeGrafter"/>
</dbReference>
<comment type="subcellular location">
    <subcellularLocation>
        <location evidence="1">Cell projection</location>
        <location evidence="1">Cilium</location>
    </subcellularLocation>
</comment>
<accession>A0AAW1MI33</accession>
<reference evidence="9 10" key="1">
    <citation type="journal article" date="2024" name="BMC Genomics">
        <title>De novo assembly and annotation of Popillia japonica's genome with initial clues to its potential as an invasive pest.</title>
        <authorList>
            <person name="Cucini C."/>
            <person name="Boschi S."/>
            <person name="Funari R."/>
            <person name="Cardaioli E."/>
            <person name="Iannotti N."/>
            <person name="Marturano G."/>
            <person name="Paoli F."/>
            <person name="Bruttini M."/>
            <person name="Carapelli A."/>
            <person name="Frati F."/>
            <person name="Nardi F."/>
        </authorList>
    </citation>
    <scope>NUCLEOTIDE SEQUENCE [LARGE SCALE GENOMIC DNA]</scope>
    <source>
        <strain evidence="9">DMR45628</strain>
    </source>
</reference>
<dbReference type="PANTHER" id="PTHR21547">
    <property type="entry name" value="CLUSTERIN ASSOCIATED PROTEIN 1"/>
    <property type="match status" value="1"/>
</dbReference>
<dbReference type="GO" id="GO:0005929">
    <property type="term" value="C:cilium"/>
    <property type="evidence" value="ECO:0007669"/>
    <property type="project" value="UniProtKB-SubCell"/>
</dbReference>
<evidence type="ECO:0000256" key="8">
    <source>
        <dbReference type="SAM" id="MobiDB-lite"/>
    </source>
</evidence>
<protein>
    <submittedName>
        <fullName evidence="9">Clusterin-associated protein-1</fullName>
    </submittedName>
</protein>
<sequence length="416" mass="47429">MSYRDIRNFTEMLRALGYPMLVSMESFRTPNFPLVADLLVWLAKRFDPDVDIPKDIETEDERVVLIRNAAQFMAVKANVKLNTKRLYQADGYAVKELLKVASLLYDALKVNETEQREDEDDDVNLKEFDISDKLHDLKQSRQLASEITSTGATLFDLLGKEVDLRSTRNISAAKQYEVGDVEEGIKKAIESIKQEIADTKQLIDNVSATESSLDAKIERRKVEIDRYEKRLQTLKKVRPAFLEEFTVLETELEGLFTQYSSRLRCLNQLEKAAAEAEKAYLERQQVAAMKKTIKAESMVILENDVEAELLNLEENQPEPKNPTLSRQERPRARTGRMRPERPHAFDGIEPAAPLSGSSLDLSTDSETDDMFLDRDEPELQHSDDDSLGLELSTMERRAPSGRKTSSKVQDNSDDDF</sequence>
<proteinExistence type="inferred from homology"/>
<evidence type="ECO:0000313" key="9">
    <source>
        <dbReference type="EMBL" id="KAK9746080.1"/>
    </source>
</evidence>
<keyword evidence="5" id="KW-0969">Cilium</keyword>
<gene>
    <name evidence="9" type="ORF">QE152_g6408</name>
</gene>
<dbReference type="Proteomes" id="UP001458880">
    <property type="component" value="Unassembled WGS sequence"/>
</dbReference>
<comment type="similarity">
    <text evidence="2">Belongs to the CLUAP1 family.</text>
</comment>
<evidence type="ECO:0000256" key="7">
    <source>
        <dbReference type="SAM" id="Coils"/>
    </source>
</evidence>
<comment type="caution">
    <text evidence="9">The sequence shown here is derived from an EMBL/GenBank/DDBJ whole genome shotgun (WGS) entry which is preliminary data.</text>
</comment>
<evidence type="ECO:0000256" key="1">
    <source>
        <dbReference type="ARBA" id="ARBA00004138"/>
    </source>
</evidence>
<name>A0AAW1MI33_POPJA</name>
<evidence type="ECO:0000256" key="2">
    <source>
        <dbReference type="ARBA" id="ARBA00008340"/>
    </source>
</evidence>
<evidence type="ECO:0000256" key="4">
    <source>
        <dbReference type="ARBA" id="ARBA00023054"/>
    </source>
</evidence>
<keyword evidence="10" id="KW-1185">Reference proteome</keyword>
<dbReference type="Pfam" id="PF10234">
    <property type="entry name" value="Cluap1"/>
    <property type="match status" value="1"/>
</dbReference>
<feature type="compositionally biased region" description="Basic and acidic residues" evidence="8">
    <location>
        <begin position="371"/>
        <end position="384"/>
    </location>
</feature>
<evidence type="ECO:0000256" key="5">
    <source>
        <dbReference type="ARBA" id="ARBA00023069"/>
    </source>
</evidence>
<keyword evidence="3" id="KW-0970">Cilium biogenesis/degradation</keyword>